<evidence type="ECO:0000313" key="2">
    <source>
        <dbReference type="EMBL" id="GGE85459.1"/>
    </source>
</evidence>
<organism evidence="2 3">
    <name type="scientific">Priestia taiwanensis</name>
    <dbReference type="NCBI Taxonomy" id="1347902"/>
    <lineage>
        <taxon>Bacteria</taxon>
        <taxon>Bacillati</taxon>
        <taxon>Bacillota</taxon>
        <taxon>Bacilli</taxon>
        <taxon>Bacillales</taxon>
        <taxon>Bacillaceae</taxon>
        <taxon>Priestia</taxon>
    </lineage>
</organism>
<dbReference type="EMBL" id="BMFK01000010">
    <property type="protein sequence ID" value="GGE85459.1"/>
    <property type="molecule type" value="Genomic_DNA"/>
</dbReference>
<comment type="caution">
    <text evidence="2">The sequence shown here is derived from an EMBL/GenBank/DDBJ whole genome shotgun (WGS) entry which is preliminary data.</text>
</comment>
<keyword evidence="1" id="KW-1133">Transmembrane helix</keyword>
<feature type="transmembrane region" description="Helical" evidence="1">
    <location>
        <begin position="20"/>
        <end position="46"/>
    </location>
</feature>
<dbReference type="InterPro" id="IPR012861">
    <property type="entry name" value="DUF1634"/>
</dbReference>
<proteinExistence type="predicted"/>
<name>A0A917ESJ5_9BACI</name>
<accession>A0A917ESJ5</accession>
<sequence>MSHREQIEQVSSSDMDNSPFIISTVIRIGVWVSAAFIIVGLTMFLVTGDSGYPYETYPTTLTAIWSGLLAGKSYAIILTGLFLLILTPVFRIVTTLFLFWKQRDIIYVCIALILLFVLFISFVIGKTT</sequence>
<protein>
    <submittedName>
        <fullName evidence="2">Membrane protein</fullName>
    </submittedName>
</protein>
<dbReference type="Pfam" id="PF07843">
    <property type="entry name" value="DUF1634"/>
    <property type="match status" value="1"/>
</dbReference>
<dbReference type="Proteomes" id="UP000605259">
    <property type="component" value="Unassembled WGS sequence"/>
</dbReference>
<keyword evidence="1" id="KW-0812">Transmembrane</keyword>
<dbReference type="AlphaFoldDB" id="A0A917ESJ5"/>
<reference evidence="2" key="2">
    <citation type="submission" date="2020-09" db="EMBL/GenBank/DDBJ databases">
        <authorList>
            <person name="Sun Q."/>
            <person name="Zhou Y."/>
        </authorList>
    </citation>
    <scope>NUCLEOTIDE SEQUENCE</scope>
    <source>
        <strain evidence="2">CGMCC 1.12698</strain>
    </source>
</reference>
<keyword evidence="3" id="KW-1185">Reference proteome</keyword>
<evidence type="ECO:0000313" key="3">
    <source>
        <dbReference type="Proteomes" id="UP000605259"/>
    </source>
</evidence>
<evidence type="ECO:0000256" key="1">
    <source>
        <dbReference type="SAM" id="Phobius"/>
    </source>
</evidence>
<reference evidence="2" key="1">
    <citation type="journal article" date="2014" name="Int. J. Syst. Evol. Microbiol.">
        <title>Complete genome sequence of Corynebacterium casei LMG S-19264T (=DSM 44701T), isolated from a smear-ripened cheese.</title>
        <authorList>
            <consortium name="US DOE Joint Genome Institute (JGI-PGF)"/>
            <person name="Walter F."/>
            <person name="Albersmeier A."/>
            <person name="Kalinowski J."/>
            <person name="Ruckert C."/>
        </authorList>
    </citation>
    <scope>NUCLEOTIDE SEQUENCE</scope>
    <source>
        <strain evidence="2">CGMCC 1.12698</strain>
    </source>
</reference>
<keyword evidence="1" id="KW-0472">Membrane</keyword>
<gene>
    <name evidence="2" type="ORF">GCM10007140_38600</name>
</gene>
<feature type="transmembrane region" description="Helical" evidence="1">
    <location>
        <begin position="105"/>
        <end position="125"/>
    </location>
</feature>